<sequence>MVPLRGLLFLCVVLYKVFLSLWVLIIRSNFSDKSTFPKMPHLQPKKEIPYSRLQFTKKVKLHSFTYKGDN</sequence>
<keyword evidence="1" id="KW-0812">Transmembrane</keyword>
<proteinExistence type="predicted"/>
<dbReference type="KEGG" id="spaa:SPAPADRAFT_63676"/>
<reference evidence="2 3" key="1">
    <citation type="journal article" date="2011" name="Proc. Natl. Acad. Sci. U.S.A.">
        <title>Comparative genomics of xylose-fermenting fungi for enhanced biofuel production.</title>
        <authorList>
            <person name="Wohlbach D.J."/>
            <person name="Kuo A."/>
            <person name="Sato T.K."/>
            <person name="Potts K.M."/>
            <person name="Salamov A.A."/>
            <person name="LaButti K.M."/>
            <person name="Sun H."/>
            <person name="Clum A."/>
            <person name="Pangilinan J.L."/>
            <person name="Lindquist E.A."/>
            <person name="Lucas S."/>
            <person name="Lapidus A."/>
            <person name="Jin M."/>
            <person name="Gunawan C."/>
            <person name="Balan V."/>
            <person name="Dale B.E."/>
            <person name="Jeffries T.W."/>
            <person name="Zinkel R."/>
            <person name="Barry K.W."/>
            <person name="Grigoriev I.V."/>
            <person name="Gasch A.P."/>
        </authorList>
    </citation>
    <scope>NUCLEOTIDE SEQUENCE [LARGE SCALE GENOMIC DNA]</scope>
    <source>
        <strain evidence="3">NRRL Y-27907 / 11-Y1</strain>
    </source>
</reference>
<keyword evidence="1" id="KW-0472">Membrane</keyword>
<evidence type="ECO:0000313" key="3">
    <source>
        <dbReference type="Proteomes" id="UP000000709"/>
    </source>
</evidence>
<organism evidence="3">
    <name type="scientific">Spathaspora passalidarum (strain NRRL Y-27907 / 11-Y1)</name>
    <dbReference type="NCBI Taxonomy" id="619300"/>
    <lineage>
        <taxon>Eukaryota</taxon>
        <taxon>Fungi</taxon>
        <taxon>Dikarya</taxon>
        <taxon>Ascomycota</taxon>
        <taxon>Saccharomycotina</taxon>
        <taxon>Pichiomycetes</taxon>
        <taxon>Debaryomycetaceae</taxon>
        <taxon>Spathaspora</taxon>
    </lineage>
</organism>
<feature type="transmembrane region" description="Helical" evidence="1">
    <location>
        <begin position="6"/>
        <end position="26"/>
    </location>
</feature>
<dbReference type="EMBL" id="GL996506">
    <property type="protein sequence ID" value="EGW30059.1"/>
    <property type="molecule type" value="Genomic_DNA"/>
</dbReference>
<dbReference type="Proteomes" id="UP000000709">
    <property type="component" value="Unassembled WGS sequence"/>
</dbReference>
<dbReference type="RefSeq" id="XP_007377825.1">
    <property type="nucleotide sequence ID" value="XM_007377763.1"/>
</dbReference>
<accession>G3AUW8</accession>
<evidence type="ECO:0000313" key="2">
    <source>
        <dbReference type="EMBL" id="EGW30059.1"/>
    </source>
</evidence>
<dbReference type="InParanoid" id="G3AUW8"/>
<dbReference type="GeneID" id="18874863"/>
<keyword evidence="1" id="KW-1133">Transmembrane helix</keyword>
<dbReference type="AlphaFoldDB" id="G3AUW8"/>
<dbReference type="HOGENOM" id="CLU_2759423_0_0_1"/>
<gene>
    <name evidence="2" type="ORF">SPAPADRAFT_63676</name>
</gene>
<protein>
    <submittedName>
        <fullName evidence="2">Uncharacterized protein</fullName>
    </submittedName>
</protein>
<keyword evidence="3" id="KW-1185">Reference proteome</keyword>
<name>G3AUW8_SPAPN</name>
<evidence type="ECO:0000256" key="1">
    <source>
        <dbReference type="SAM" id="Phobius"/>
    </source>
</evidence>